<accession>A0A382L5C9</accession>
<protein>
    <recommendedName>
        <fullName evidence="1">Methyltransferase type 12 domain-containing protein</fullName>
    </recommendedName>
</protein>
<proteinExistence type="predicted"/>
<feature type="non-terminal residue" evidence="2">
    <location>
        <position position="1"/>
    </location>
</feature>
<dbReference type="Pfam" id="PF08242">
    <property type="entry name" value="Methyltransf_12"/>
    <property type="match status" value="1"/>
</dbReference>
<dbReference type="InterPro" id="IPR029063">
    <property type="entry name" value="SAM-dependent_MTases_sf"/>
</dbReference>
<dbReference type="InterPro" id="IPR013217">
    <property type="entry name" value="Methyltransf_12"/>
</dbReference>
<dbReference type="Gene3D" id="3.40.50.150">
    <property type="entry name" value="Vaccinia Virus protein VP39"/>
    <property type="match status" value="1"/>
</dbReference>
<dbReference type="PANTHER" id="PTHR43861">
    <property type="entry name" value="TRANS-ACONITATE 2-METHYLTRANSFERASE-RELATED"/>
    <property type="match status" value="1"/>
</dbReference>
<dbReference type="EMBL" id="UINC01083972">
    <property type="protein sequence ID" value="SVC30187.1"/>
    <property type="molecule type" value="Genomic_DNA"/>
</dbReference>
<organism evidence="2">
    <name type="scientific">marine metagenome</name>
    <dbReference type="NCBI Taxonomy" id="408172"/>
    <lineage>
        <taxon>unclassified sequences</taxon>
        <taxon>metagenomes</taxon>
        <taxon>ecological metagenomes</taxon>
    </lineage>
</organism>
<dbReference type="SUPFAM" id="SSF53335">
    <property type="entry name" value="S-adenosyl-L-methionine-dependent methyltransferases"/>
    <property type="match status" value="1"/>
</dbReference>
<name>A0A382L5C9_9ZZZZ</name>
<sequence length="242" mass="27754">VNDAKFYDDIWIAWRDMSLYAPAPRYLRRMVMKELSRLEFDSVLDAGCGLGTLLKMIGAKYPSVELNGCELSETALEACRQHVPNAKLYRMDFLQDEVPTDRSYDVIVSVQVLEHLEDDLCALQKLRQLCRRYIVVNVPGGKLDAHGRRNRHHRHYTTESLSAVMREADFDVIRSFSCGWPVHSMLYRYAVRTLPQNLVAGTGLGEYSRAKRAAMQLLDYAYRLNLSFVGTEVFAIGTPRKR</sequence>
<feature type="domain" description="Methyltransferase type 12" evidence="1">
    <location>
        <begin position="44"/>
        <end position="131"/>
    </location>
</feature>
<dbReference type="AlphaFoldDB" id="A0A382L5C9"/>
<evidence type="ECO:0000259" key="1">
    <source>
        <dbReference type="Pfam" id="PF08242"/>
    </source>
</evidence>
<reference evidence="2" key="1">
    <citation type="submission" date="2018-05" db="EMBL/GenBank/DDBJ databases">
        <authorList>
            <person name="Lanie J.A."/>
            <person name="Ng W.-L."/>
            <person name="Kazmierczak K.M."/>
            <person name="Andrzejewski T.M."/>
            <person name="Davidsen T.M."/>
            <person name="Wayne K.J."/>
            <person name="Tettelin H."/>
            <person name="Glass J.I."/>
            <person name="Rusch D."/>
            <person name="Podicherti R."/>
            <person name="Tsui H.-C.T."/>
            <person name="Winkler M.E."/>
        </authorList>
    </citation>
    <scope>NUCLEOTIDE SEQUENCE</scope>
</reference>
<evidence type="ECO:0000313" key="2">
    <source>
        <dbReference type="EMBL" id="SVC30187.1"/>
    </source>
</evidence>
<dbReference type="CDD" id="cd02440">
    <property type="entry name" value="AdoMet_MTases"/>
    <property type="match status" value="1"/>
</dbReference>
<gene>
    <name evidence="2" type="ORF">METZ01_LOCUS283041</name>
</gene>